<dbReference type="Proteomes" id="UP001153636">
    <property type="component" value="Chromosome 6"/>
</dbReference>
<feature type="compositionally biased region" description="Polar residues" evidence="1">
    <location>
        <begin position="576"/>
        <end position="626"/>
    </location>
</feature>
<dbReference type="InterPro" id="IPR036047">
    <property type="entry name" value="F-box-like_dom_sf"/>
</dbReference>
<dbReference type="EMBL" id="OV651818">
    <property type="protein sequence ID" value="CAH1112003.1"/>
    <property type="molecule type" value="Genomic_DNA"/>
</dbReference>
<protein>
    <recommendedName>
        <fullName evidence="2">F-box domain-containing protein</fullName>
    </recommendedName>
</protein>
<dbReference type="Gene3D" id="1.20.1280.50">
    <property type="match status" value="1"/>
</dbReference>
<keyword evidence="4" id="KW-1185">Reference proteome</keyword>
<dbReference type="InterPro" id="IPR001810">
    <property type="entry name" value="F-box_dom"/>
</dbReference>
<dbReference type="SUPFAM" id="SSF52058">
    <property type="entry name" value="L domain-like"/>
    <property type="match status" value="1"/>
</dbReference>
<evidence type="ECO:0000256" key="1">
    <source>
        <dbReference type="SAM" id="MobiDB-lite"/>
    </source>
</evidence>
<dbReference type="SUPFAM" id="SSF81383">
    <property type="entry name" value="F-box domain"/>
    <property type="match status" value="1"/>
</dbReference>
<feature type="compositionally biased region" description="Basic and acidic residues" evidence="1">
    <location>
        <begin position="446"/>
        <end position="460"/>
    </location>
</feature>
<name>A0A9P0CZ79_9CUCU</name>
<dbReference type="PROSITE" id="PS50181">
    <property type="entry name" value="FBOX"/>
    <property type="match status" value="1"/>
</dbReference>
<feature type="compositionally biased region" description="Basic and acidic residues" evidence="1">
    <location>
        <begin position="490"/>
        <end position="502"/>
    </location>
</feature>
<accession>A0A9P0CZ79</accession>
<evidence type="ECO:0000259" key="2">
    <source>
        <dbReference type="PROSITE" id="PS50181"/>
    </source>
</evidence>
<sequence length="754" mass="86053">MVVEGEYYDGPCKLLELPHYVMRILFSYLDATALYHLSRTCNYLKEFILDPLFWRQIDARDDPNICDKIEYCSHRIHSRTTHLYLRGNLSFIDLPINFFNNLKPFENLKVLALENFKLRGSKVTLRDFPLGLEELSLRRTYVKNSDYFFQHSVKSMPKLRVLILDECSWVTCSFLLSVSKYEHLEIISIVKCLRVHLNMIPYLNVAKLGCKKLKIFDCRFTGIGGELLRTFYSKDNLQRLYFQSFRSAEVDYQEKIVNHWDSTRKKQPIDAAYTDMSISDMHMYEYNTTTAKSRNELEKISDSVLYKDPYPECTCGGEGKRDSGNDSIVTLSDEDMVHIPSGRGEPKFVCGKHMKDIVNLPKNFKDFFLSQQQQFNPASDLHVDSDSNSDEEEEDGGCCYFGMGTSLIVPSMHDRTPSVGEEMSLPGEGASARNQSFPRVYVFNTNRDRDNSPGESRRDSNSPTTSRSQSERRNSLENFPASSTTKRRHDNSDGDSDHEAVQSKRSKKTSSSSAFDGLTTEAQEALVNQLVESVDDVSARIEKIMEANGLTARDLERRSLRLMDEPSTSRDRNGTHRSPSCSNTSDNQPGSSSATNNRTNMPSCSRTDTANASNGRERFPSNSSRSNTKDGAGRVDLSPNSNNLGRMLQAANPGSNNGAYERLDERMEFRIIQVQDHNHWKIKWKIPLKQLSLRGYRKISDFTLSYIKNLDIELIDLTYTSVTKSGIENFLVHNPNCRVIHPLYCICKPKNPLF</sequence>
<feature type="compositionally biased region" description="Basic and acidic residues" evidence="1">
    <location>
        <begin position="557"/>
        <end position="574"/>
    </location>
</feature>
<feature type="domain" description="F-box" evidence="2">
    <location>
        <begin position="11"/>
        <end position="57"/>
    </location>
</feature>
<dbReference type="Gene3D" id="3.80.10.10">
    <property type="entry name" value="Ribonuclease Inhibitor"/>
    <property type="match status" value="1"/>
</dbReference>
<feature type="region of interest" description="Disordered" evidence="1">
    <location>
        <begin position="411"/>
        <end position="515"/>
    </location>
</feature>
<organism evidence="3 4">
    <name type="scientific">Psylliodes chrysocephalus</name>
    <dbReference type="NCBI Taxonomy" id="3402493"/>
    <lineage>
        <taxon>Eukaryota</taxon>
        <taxon>Metazoa</taxon>
        <taxon>Ecdysozoa</taxon>
        <taxon>Arthropoda</taxon>
        <taxon>Hexapoda</taxon>
        <taxon>Insecta</taxon>
        <taxon>Pterygota</taxon>
        <taxon>Neoptera</taxon>
        <taxon>Endopterygota</taxon>
        <taxon>Coleoptera</taxon>
        <taxon>Polyphaga</taxon>
        <taxon>Cucujiformia</taxon>
        <taxon>Chrysomeloidea</taxon>
        <taxon>Chrysomelidae</taxon>
        <taxon>Galerucinae</taxon>
        <taxon>Alticini</taxon>
        <taxon>Psylliodes</taxon>
    </lineage>
</organism>
<dbReference type="Pfam" id="PF12937">
    <property type="entry name" value="F-box-like"/>
    <property type="match status" value="1"/>
</dbReference>
<evidence type="ECO:0000313" key="4">
    <source>
        <dbReference type="Proteomes" id="UP001153636"/>
    </source>
</evidence>
<proteinExistence type="predicted"/>
<dbReference type="InterPro" id="IPR032675">
    <property type="entry name" value="LRR_dom_sf"/>
</dbReference>
<dbReference type="AlphaFoldDB" id="A0A9P0CZ79"/>
<dbReference type="OrthoDB" id="9856535at2759"/>
<evidence type="ECO:0000313" key="3">
    <source>
        <dbReference type="EMBL" id="CAH1112003.1"/>
    </source>
</evidence>
<gene>
    <name evidence="3" type="ORF">PSYICH_LOCUS12490</name>
</gene>
<feature type="region of interest" description="Disordered" evidence="1">
    <location>
        <begin position="557"/>
        <end position="656"/>
    </location>
</feature>
<reference evidence="3" key="1">
    <citation type="submission" date="2022-01" db="EMBL/GenBank/DDBJ databases">
        <authorList>
            <person name="King R."/>
        </authorList>
    </citation>
    <scope>NUCLEOTIDE SEQUENCE</scope>
</reference>